<dbReference type="InterPro" id="IPR036629">
    <property type="entry name" value="YjbJ_sf"/>
</dbReference>
<dbReference type="AlphaFoldDB" id="A0A652KWC7"/>
<proteinExistence type="inferred from homology"/>
<name>A0A652KWC7_9ACTN</name>
<evidence type="ECO:0000259" key="3">
    <source>
        <dbReference type="Pfam" id="PF05532"/>
    </source>
</evidence>
<evidence type="ECO:0000256" key="2">
    <source>
        <dbReference type="SAM" id="MobiDB-lite"/>
    </source>
</evidence>
<feature type="region of interest" description="Disordered" evidence="2">
    <location>
        <begin position="1"/>
        <end position="64"/>
    </location>
</feature>
<accession>A0A652KWC7</accession>
<dbReference type="Gene3D" id="1.10.1470.10">
    <property type="entry name" value="YjbJ"/>
    <property type="match status" value="1"/>
</dbReference>
<evidence type="ECO:0000256" key="1">
    <source>
        <dbReference type="ARBA" id="ARBA00009129"/>
    </source>
</evidence>
<feature type="compositionally biased region" description="Basic and acidic residues" evidence="2">
    <location>
        <begin position="1"/>
        <end position="41"/>
    </location>
</feature>
<dbReference type="SUPFAM" id="SSF69047">
    <property type="entry name" value="Hypothetical protein YjbJ"/>
    <property type="match status" value="1"/>
</dbReference>
<sequence length="64" mass="6708">MTDNKNAMDKLKGKAKEATGKVTGDRRKEAEGKSDQAKAKAEGALGATGDRAKGVKDSLTDDDK</sequence>
<comment type="caution">
    <text evidence="4">The sequence shown here is derived from an EMBL/GenBank/DDBJ whole genome shotgun (WGS) entry which is preliminary data.</text>
</comment>
<dbReference type="EMBL" id="RDBM01000035">
    <property type="protein sequence ID" value="TXS27764.1"/>
    <property type="molecule type" value="Genomic_DNA"/>
</dbReference>
<gene>
    <name evidence="4" type="ORF">EAO74_17425</name>
</gene>
<protein>
    <submittedName>
        <fullName evidence="4">CsbD family protein</fullName>
    </submittedName>
</protein>
<feature type="domain" description="CsbD-like" evidence="3">
    <location>
        <begin position="5"/>
        <end position="53"/>
    </location>
</feature>
<reference evidence="4" key="1">
    <citation type="submission" date="2018-10" db="EMBL/GenBank/DDBJ databases">
        <authorList>
            <person name="Hariharan J."/>
            <person name="Choudoir M.J."/>
            <person name="Diebold P."/>
            <person name="Panke-Buisse K."/>
            <person name="Campbell A.N."/>
            <person name="Buckley D.H."/>
        </authorList>
    </citation>
    <scope>NUCLEOTIDE SEQUENCE</scope>
    <source>
        <strain evidence="4">Gb1</strain>
    </source>
</reference>
<comment type="similarity">
    <text evidence="1">Belongs to the UPF0337 (CsbD) family.</text>
</comment>
<dbReference type="Pfam" id="PF05532">
    <property type="entry name" value="CsbD"/>
    <property type="match status" value="1"/>
</dbReference>
<organism evidence="4">
    <name type="scientific">Streptomyces sp. gb1(2016)</name>
    <dbReference type="NCBI Taxonomy" id="1828321"/>
    <lineage>
        <taxon>Bacteria</taxon>
        <taxon>Bacillati</taxon>
        <taxon>Actinomycetota</taxon>
        <taxon>Actinomycetes</taxon>
        <taxon>Kitasatosporales</taxon>
        <taxon>Streptomycetaceae</taxon>
        <taxon>Streptomyces</taxon>
    </lineage>
</organism>
<dbReference type="InterPro" id="IPR008462">
    <property type="entry name" value="CsbD"/>
</dbReference>
<evidence type="ECO:0000313" key="4">
    <source>
        <dbReference type="EMBL" id="TXS27764.1"/>
    </source>
</evidence>
<feature type="compositionally biased region" description="Basic and acidic residues" evidence="2">
    <location>
        <begin position="50"/>
        <end position="64"/>
    </location>
</feature>